<gene>
    <name evidence="1" type="ORF">S12H4_06696</name>
</gene>
<name>X1QRJ6_9ZZZZ</name>
<organism evidence="1">
    <name type="scientific">marine sediment metagenome</name>
    <dbReference type="NCBI Taxonomy" id="412755"/>
    <lineage>
        <taxon>unclassified sequences</taxon>
        <taxon>metagenomes</taxon>
        <taxon>ecological metagenomes</taxon>
    </lineage>
</organism>
<sequence length="46" mass="4290">MKLAAITLELLGIAAIGAGIGVELVAAADIGLVVITIGSCLVAAGG</sequence>
<dbReference type="EMBL" id="BARW01002384">
    <property type="protein sequence ID" value="GAI70873.1"/>
    <property type="molecule type" value="Genomic_DNA"/>
</dbReference>
<comment type="caution">
    <text evidence="1">The sequence shown here is derived from an EMBL/GenBank/DDBJ whole genome shotgun (WGS) entry which is preliminary data.</text>
</comment>
<accession>X1QRJ6</accession>
<dbReference type="AlphaFoldDB" id="X1QRJ6"/>
<feature type="non-terminal residue" evidence="1">
    <location>
        <position position="46"/>
    </location>
</feature>
<reference evidence="1" key="1">
    <citation type="journal article" date="2014" name="Front. Microbiol.">
        <title>High frequency of phylogenetically diverse reductive dehalogenase-homologous genes in deep subseafloor sedimentary metagenomes.</title>
        <authorList>
            <person name="Kawai M."/>
            <person name="Futagami T."/>
            <person name="Toyoda A."/>
            <person name="Takaki Y."/>
            <person name="Nishi S."/>
            <person name="Hori S."/>
            <person name="Arai W."/>
            <person name="Tsubouchi T."/>
            <person name="Morono Y."/>
            <person name="Uchiyama I."/>
            <person name="Ito T."/>
            <person name="Fujiyama A."/>
            <person name="Inagaki F."/>
            <person name="Takami H."/>
        </authorList>
    </citation>
    <scope>NUCLEOTIDE SEQUENCE</scope>
    <source>
        <strain evidence="1">Expedition CK06-06</strain>
    </source>
</reference>
<proteinExistence type="predicted"/>
<protein>
    <submittedName>
        <fullName evidence="1">Uncharacterized protein</fullName>
    </submittedName>
</protein>
<evidence type="ECO:0000313" key="1">
    <source>
        <dbReference type="EMBL" id="GAI70873.1"/>
    </source>
</evidence>